<dbReference type="Pfam" id="PF00172">
    <property type="entry name" value="Zn_clus"/>
    <property type="match status" value="1"/>
</dbReference>
<dbReference type="PANTHER" id="PTHR46910:SF4">
    <property type="entry name" value="ZN(2)-C6 FUNGAL-TYPE DOMAIN-CONTAINING PROTEIN"/>
    <property type="match status" value="1"/>
</dbReference>
<keyword evidence="2" id="KW-0539">Nucleus</keyword>
<name>A0AAE0IPM5_9PEZI</name>
<dbReference type="InterPro" id="IPR036864">
    <property type="entry name" value="Zn2-C6_fun-type_DNA-bd_sf"/>
</dbReference>
<feature type="region of interest" description="Disordered" evidence="3">
    <location>
        <begin position="723"/>
        <end position="744"/>
    </location>
</feature>
<comment type="caution">
    <text evidence="5">The sequence shown here is derived from an EMBL/GenBank/DDBJ whole genome shotgun (WGS) entry which is preliminary data.</text>
</comment>
<dbReference type="Proteomes" id="UP001283341">
    <property type="component" value="Unassembled WGS sequence"/>
</dbReference>
<evidence type="ECO:0000256" key="3">
    <source>
        <dbReference type="SAM" id="MobiDB-lite"/>
    </source>
</evidence>
<reference evidence="5" key="1">
    <citation type="journal article" date="2023" name="Mol. Phylogenet. Evol.">
        <title>Genome-scale phylogeny and comparative genomics of the fungal order Sordariales.</title>
        <authorList>
            <person name="Hensen N."/>
            <person name="Bonometti L."/>
            <person name="Westerberg I."/>
            <person name="Brannstrom I.O."/>
            <person name="Guillou S."/>
            <person name="Cros-Aarteil S."/>
            <person name="Calhoun S."/>
            <person name="Haridas S."/>
            <person name="Kuo A."/>
            <person name="Mondo S."/>
            <person name="Pangilinan J."/>
            <person name="Riley R."/>
            <person name="LaButti K."/>
            <person name="Andreopoulos B."/>
            <person name="Lipzen A."/>
            <person name="Chen C."/>
            <person name="Yan M."/>
            <person name="Daum C."/>
            <person name="Ng V."/>
            <person name="Clum A."/>
            <person name="Steindorff A."/>
            <person name="Ohm R.A."/>
            <person name="Martin F."/>
            <person name="Silar P."/>
            <person name="Natvig D.O."/>
            <person name="Lalanne C."/>
            <person name="Gautier V."/>
            <person name="Ament-Velasquez S.L."/>
            <person name="Kruys A."/>
            <person name="Hutchinson M.I."/>
            <person name="Powell A.J."/>
            <person name="Barry K."/>
            <person name="Miller A.N."/>
            <person name="Grigoriev I.V."/>
            <person name="Debuchy R."/>
            <person name="Gladieux P."/>
            <person name="Hiltunen Thoren M."/>
            <person name="Johannesson H."/>
        </authorList>
    </citation>
    <scope>NUCLEOTIDE SEQUENCE</scope>
    <source>
        <strain evidence="5">CBS 118394</strain>
    </source>
</reference>
<evidence type="ECO:0000256" key="1">
    <source>
        <dbReference type="ARBA" id="ARBA00022723"/>
    </source>
</evidence>
<keyword evidence="1" id="KW-0479">Metal-binding</keyword>
<dbReference type="InterPro" id="IPR007219">
    <property type="entry name" value="XnlR_reg_dom"/>
</dbReference>
<feature type="domain" description="Zn(2)-C6 fungal-type" evidence="4">
    <location>
        <begin position="60"/>
        <end position="88"/>
    </location>
</feature>
<evidence type="ECO:0000313" key="5">
    <source>
        <dbReference type="EMBL" id="KAK3328740.1"/>
    </source>
</evidence>
<dbReference type="CDD" id="cd12148">
    <property type="entry name" value="fungal_TF_MHR"/>
    <property type="match status" value="1"/>
</dbReference>
<feature type="compositionally biased region" description="Polar residues" evidence="3">
    <location>
        <begin position="690"/>
        <end position="711"/>
    </location>
</feature>
<dbReference type="GO" id="GO:0000981">
    <property type="term" value="F:DNA-binding transcription factor activity, RNA polymerase II-specific"/>
    <property type="evidence" value="ECO:0007669"/>
    <property type="project" value="InterPro"/>
</dbReference>
<dbReference type="EMBL" id="JAUEDM010000001">
    <property type="protein sequence ID" value="KAK3328740.1"/>
    <property type="molecule type" value="Genomic_DNA"/>
</dbReference>
<sequence>MPPKRASEGVAESPTEGAGNGNGNPKLKIPRLDRGPMLGPEDFSNAVKSKLQSYTRTGQACDRCKVRKIRCDALPEGCSHCTNQNLECFVTDRVSGRTERRGYVQQLEREKTAMLQHMRELEQLLGNNGIEVKPWQFPGYNTAYPPGVAVNNLGQLAQDASAKDHWEQVGSLWIKNHQPKPAPLSVYTRYSLLESRSTDSYLGVSADSAPLSSIKGTTLSVLGTTIDIAAFDSADMDEPPTDTLPGTPCYNKSVGSSWQTIFRLNPPLDNVELPSRHDALTYAEWYFLMVSPFFPILHKPSFLQLLTRIYDNPSFKPSIPEMVIVHMVFATIYFQYGIRNREDPEKFNKLNELSNKHFHWSLSKFYDLAIDPTLATIQAFALLVAHSRAFPKPGCSIYLAQFAMMKALDMNVHKAVKIPGGGTTLENEIRKRVWWSILGVLVTLNGRLGRPMQLTVGDFDVEFPIAIPDEYLGEHGILDPSKIGHCEYHVGLIGFRTVPLYMEMYTNIYAIRRDPNKYRDVVLELEAGMQQIVDNLPEELRLDACKQSEQMFALYTQAISIEFTLCLRHPSVCAANDASLIAENTRICEEAAKRLLKVVTALNKMKCLDTTWYQLSVYIAAIFSTLVAHWERRHDTPASALATLREDMTMWLQIIAEIGRLLGTGPGLANEISTIIERTLKWIQRDMGSKVSSTPDQNHIQQQPSSFSHYQEMSPVDSKAHLNITSTPLSSDTPSGKSGASTAMNGNGYYDPALGGSATPYSPLDYNGQAVNATTDSSLPNGNSLVAGGPTFDPSSYTVYGPSVSPPSVEQAGSAANPLVAFASQATQHVAGEEWRTTQAQAQQMLAAPAQVGNTWDDWTAAVIDTQDRYSANALLTLGGGRPGDGGMVDGVGQGDAMGVGIGVPTSQADQWPLLIFHEANMVKQEDAAQLS</sequence>
<dbReference type="PANTHER" id="PTHR46910">
    <property type="entry name" value="TRANSCRIPTION FACTOR PDR1"/>
    <property type="match status" value="1"/>
</dbReference>
<dbReference type="SUPFAM" id="SSF57701">
    <property type="entry name" value="Zn2/Cys6 DNA-binding domain"/>
    <property type="match status" value="1"/>
</dbReference>
<reference evidence="5" key="2">
    <citation type="submission" date="2023-06" db="EMBL/GenBank/DDBJ databases">
        <authorList>
            <consortium name="Lawrence Berkeley National Laboratory"/>
            <person name="Haridas S."/>
            <person name="Hensen N."/>
            <person name="Bonometti L."/>
            <person name="Westerberg I."/>
            <person name="Brannstrom I.O."/>
            <person name="Guillou S."/>
            <person name="Cros-Aarteil S."/>
            <person name="Calhoun S."/>
            <person name="Kuo A."/>
            <person name="Mondo S."/>
            <person name="Pangilinan J."/>
            <person name="Riley R."/>
            <person name="Labutti K."/>
            <person name="Andreopoulos B."/>
            <person name="Lipzen A."/>
            <person name="Chen C."/>
            <person name="Yanf M."/>
            <person name="Daum C."/>
            <person name="Ng V."/>
            <person name="Clum A."/>
            <person name="Steindorff A."/>
            <person name="Ohm R."/>
            <person name="Martin F."/>
            <person name="Silar P."/>
            <person name="Natvig D."/>
            <person name="Lalanne C."/>
            <person name="Gautier V."/>
            <person name="Ament-Velasquez S.L."/>
            <person name="Kruys A."/>
            <person name="Hutchinson M.I."/>
            <person name="Powell A.J."/>
            <person name="Barry K."/>
            <person name="Miller A.N."/>
            <person name="Grigoriev I.V."/>
            <person name="Debuchy R."/>
            <person name="Gladieux P."/>
            <person name="Thoren M.H."/>
            <person name="Johannesson H."/>
        </authorList>
    </citation>
    <scope>NUCLEOTIDE SEQUENCE</scope>
    <source>
        <strain evidence="5">CBS 118394</strain>
    </source>
</reference>
<dbReference type="GO" id="GO:0008270">
    <property type="term" value="F:zinc ion binding"/>
    <property type="evidence" value="ECO:0007669"/>
    <property type="project" value="InterPro"/>
</dbReference>
<evidence type="ECO:0000259" key="4">
    <source>
        <dbReference type="PROSITE" id="PS50048"/>
    </source>
</evidence>
<dbReference type="GO" id="GO:0006351">
    <property type="term" value="P:DNA-templated transcription"/>
    <property type="evidence" value="ECO:0007669"/>
    <property type="project" value="InterPro"/>
</dbReference>
<proteinExistence type="predicted"/>
<dbReference type="Pfam" id="PF04082">
    <property type="entry name" value="Fungal_trans"/>
    <property type="match status" value="1"/>
</dbReference>
<accession>A0AAE0IPM5</accession>
<dbReference type="SMART" id="SM00066">
    <property type="entry name" value="GAL4"/>
    <property type="match status" value="1"/>
</dbReference>
<dbReference type="InterPro" id="IPR050987">
    <property type="entry name" value="AtrR-like"/>
</dbReference>
<dbReference type="CDD" id="cd00067">
    <property type="entry name" value="GAL4"/>
    <property type="match status" value="1"/>
</dbReference>
<evidence type="ECO:0000313" key="6">
    <source>
        <dbReference type="Proteomes" id="UP001283341"/>
    </source>
</evidence>
<protein>
    <recommendedName>
        <fullName evidence="4">Zn(2)-C6 fungal-type domain-containing protein</fullName>
    </recommendedName>
</protein>
<keyword evidence="6" id="KW-1185">Reference proteome</keyword>
<dbReference type="InterPro" id="IPR001138">
    <property type="entry name" value="Zn2Cys6_DnaBD"/>
</dbReference>
<dbReference type="PROSITE" id="PS50048">
    <property type="entry name" value="ZN2_CY6_FUNGAL_2"/>
    <property type="match status" value="1"/>
</dbReference>
<organism evidence="5 6">
    <name type="scientific">Apodospora peruviana</name>
    <dbReference type="NCBI Taxonomy" id="516989"/>
    <lineage>
        <taxon>Eukaryota</taxon>
        <taxon>Fungi</taxon>
        <taxon>Dikarya</taxon>
        <taxon>Ascomycota</taxon>
        <taxon>Pezizomycotina</taxon>
        <taxon>Sordariomycetes</taxon>
        <taxon>Sordariomycetidae</taxon>
        <taxon>Sordariales</taxon>
        <taxon>Lasiosphaeriaceae</taxon>
        <taxon>Apodospora</taxon>
    </lineage>
</organism>
<dbReference type="GO" id="GO:0003677">
    <property type="term" value="F:DNA binding"/>
    <property type="evidence" value="ECO:0007669"/>
    <property type="project" value="InterPro"/>
</dbReference>
<feature type="region of interest" description="Disordered" evidence="3">
    <location>
        <begin position="687"/>
        <end position="711"/>
    </location>
</feature>
<evidence type="ECO:0000256" key="2">
    <source>
        <dbReference type="ARBA" id="ARBA00023242"/>
    </source>
</evidence>
<dbReference type="PROSITE" id="PS00463">
    <property type="entry name" value="ZN2_CY6_FUNGAL_1"/>
    <property type="match status" value="1"/>
</dbReference>
<gene>
    <name evidence="5" type="ORF">B0H66DRAFT_539268</name>
</gene>
<feature type="region of interest" description="Disordered" evidence="3">
    <location>
        <begin position="1"/>
        <end position="41"/>
    </location>
</feature>
<dbReference type="AlphaFoldDB" id="A0AAE0IPM5"/>
<dbReference type="Gene3D" id="4.10.240.10">
    <property type="entry name" value="Zn(2)-C6 fungal-type DNA-binding domain"/>
    <property type="match status" value="1"/>
</dbReference>